<feature type="signal peptide" evidence="1">
    <location>
        <begin position="1"/>
        <end position="21"/>
    </location>
</feature>
<evidence type="ECO:0008006" key="4">
    <source>
        <dbReference type="Google" id="ProtNLM"/>
    </source>
</evidence>
<protein>
    <recommendedName>
        <fullName evidence="4">Lipoprotein</fullName>
    </recommendedName>
</protein>
<reference evidence="3" key="1">
    <citation type="submission" date="2016-10" db="EMBL/GenBank/DDBJ databases">
        <authorList>
            <person name="Varghese N."/>
            <person name="Submissions S."/>
        </authorList>
    </citation>
    <scope>NUCLEOTIDE SEQUENCE [LARGE SCALE GENOMIC DNA]</scope>
    <source>
        <strain evidence="3">IBRC-M 10403</strain>
    </source>
</reference>
<evidence type="ECO:0000256" key="1">
    <source>
        <dbReference type="SAM" id="SignalP"/>
    </source>
</evidence>
<evidence type="ECO:0000313" key="2">
    <source>
        <dbReference type="EMBL" id="SDC19995.1"/>
    </source>
</evidence>
<sequence length="148" mass="15660">MRLILSLLALLALLAGCGANTSGVTVEFDVELETAIVELARTGGSRPLKELAPGDWTSVHVLIGPATGDAIEKKLGRPVEITGDGTYDGDYIQDGDLLVFQRDGEIVRMVSLGQVGALAEGEYRADVTLREQDGTIKIVDPDGRPAGR</sequence>
<dbReference type="PROSITE" id="PS51257">
    <property type="entry name" value="PROKAR_LIPOPROTEIN"/>
    <property type="match status" value="1"/>
</dbReference>
<gene>
    <name evidence="2" type="ORF">SAMN05216174_101480</name>
</gene>
<dbReference type="STRING" id="1271860.SAMN05216174_101480"/>
<name>A0A1G6JNI1_9PSEU</name>
<accession>A0A1G6JNI1</accession>
<dbReference type="Proteomes" id="UP000199501">
    <property type="component" value="Unassembled WGS sequence"/>
</dbReference>
<keyword evidence="3" id="KW-1185">Reference proteome</keyword>
<proteinExistence type="predicted"/>
<dbReference type="AlphaFoldDB" id="A0A1G6JNI1"/>
<keyword evidence="1" id="KW-0732">Signal</keyword>
<feature type="chain" id="PRO_5011562730" description="Lipoprotein" evidence="1">
    <location>
        <begin position="22"/>
        <end position="148"/>
    </location>
</feature>
<organism evidence="2 3">
    <name type="scientific">Actinokineospora iranica</name>
    <dbReference type="NCBI Taxonomy" id="1271860"/>
    <lineage>
        <taxon>Bacteria</taxon>
        <taxon>Bacillati</taxon>
        <taxon>Actinomycetota</taxon>
        <taxon>Actinomycetes</taxon>
        <taxon>Pseudonocardiales</taxon>
        <taxon>Pseudonocardiaceae</taxon>
        <taxon>Actinokineospora</taxon>
    </lineage>
</organism>
<evidence type="ECO:0000313" key="3">
    <source>
        <dbReference type="Proteomes" id="UP000199501"/>
    </source>
</evidence>
<dbReference type="EMBL" id="FMZZ01000001">
    <property type="protein sequence ID" value="SDC19995.1"/>
    <property type="molecule type" value="Genomic_DNA"/>
</dbReference>